<proteinExistence type="predicted"/>
<sequence>MRPEPDAERVQMRLHAADVVLHAADVDQGGRGVESVKVHDALPRKVADVSIVEASMDYMFNAWLIRH</sequence>
<reference evidence="1" key="1">
    <citation type="journal article" date="2016" name="Biosci. Biotechnol. Biochem.">
        <title>Bioconversion of AHX to AOH by resting cells of Burkholderia contaminans CH-1.</title>
        <authorList>
            <person name="Choi J.H."/>
            <person name="Kikuchi A."/>
            <person name="Pumkaeo P."/>
            <person name="Hirai H."/>
            <person name="Tokuyama S."/>
            <person name="Kawagishi H."/>
        </authorList>
    </citation>
    <scope>NUCLEOTIDE SEQUENCE</scope>
    <source>
        <strain evidence="1">CH-1</strain>
    </source>
</reference>
<accession>A0A250L5Q6</accession>
<reference evidence="1" key="2">
    <citation type="journal article" date="2017" name="Genome Announc.">
        <title>High-Quality Draft Genome Sequence of Burkholderia contaminans CH-1, a Gram-Negative Bacterium That Metabolizes 2-Azahypoxanthine, a Plant Growth-Regulating Compound.</title>
        <authorList>
            <person name="Choi J.-H."/>
            <person name="Sugiura H."/>
            <person name="Moriuchi R."/>
            <person name="Kawagishi H."/>
            <person name="Dohra H."/>
        </authorList>
    </citation>
    <scope>NUCLEOTIDE SEQUENCE</scope>
    <source>
        <strain evidence="1">CH-1</strain>
    </source>
</reference>
<protein>
    <submittedName>
        <fullName evidence="1">Uncharacterized protein</fullName>
    </submittedName>
</protein>
<dbReference type="AlphaFoldDB" id="A0A250L5Q6"/>
<dbReference type="EMBL" id="AP018357">
    <property type="protein sequence ID" value="BBA39914.1"/>
    <property type="molecule type" value="Genomic_DNA"/>
</dbReference>
<evidence type="ECO:0000313" key="1">
    <source>
        <dbReference type="EMBL" id="BBA39914.1"/>
    </source>
</evidence>
<name>A0A250L5Q6_9BURK</name>
<organism evidence="1">
    <name type="scientific">Burkholderia contaminans</name>
    <dbReference type="NCBI Taxonomy" id="488447"/>
    <lineage>
        <taxon>Bacteria</taxon>
        <taxon>Pseudomonadati</taxon>
        <taxon>Pseudomonadota</taxon>
        <taxon>Betaproteobacteria</taxon>
        <taxon>Burkholderiales</taxon>
        <taxon>Burkholderiaceae</taxon>
        <taxon>Burkholderia</taxon>
        <taxon>Burkholderia cepacia complex</taxon>
    </lineage>
</organism>
<gene>
    <name evidence="1" type="ORF">BCCH1_23380</name>
</gene>